<dbReference type="Pfam" id="PF02317">
    <property type="entry name" value="Octopine_DH"/>
    <property type="match status" value="1"/>
</dbReference>
<accession>A0A9X2S679</accession>
<dbReference type="AlphaFoldDB" id="A0A9X2S679"/>
<dbReference type="Pfam" id="PF03446">
    <property type="entry name" value="NAD_binding_2"/>
    <property type="match status" value="1"/>
</dbReference>
<dbReference type="Gene3D" id="3.40.50.720">
    <property type="entry name" value="NAD(P)-binding Rossmann-like Domain"/>
    <property type="match status" value="1"/>
</dbReference>
<dbReference type="InterPro" id="IPR008927">
    <property type="entry name" value="6-PGluconate_DH-like_C_sf"/>
</dbReference>
<reference evidence="3" key="1">
    <citation type="submission" date="2022-07" db="EMBL/GenBank/DDBJ databases">
        <title>Enhanced cultured diversity of the mouse gut microbiota enables custom-made synthetic communities.</title>
        <authorList>
            <person name="Afrizal A."/>
        </authorList>
    </citation>
    <scope>NUCLEOTIDE SEQUENCE</scope>
    <source>
        <strain evidence="3">DSM 29482</strain>
    </source>
</reference>
<gene>
    <name evidence="3" type="ORF">NSA23_04235</name>
</gene>
<evidence type="ECO:0000313" key="4">
    <source>
        <dbReference type="Proteomes" id="UP001142078"/>
    </source>
</evidence>
<proteinExistence type="predicted"/>
<dbReference type="SUPFAM" id="SSF51735">
    <property type="entry name" value="NAD(P)-binding Rossmann-fold domains"/>
    <property type="match status" value="1"/>
</dbReference>
<dbReference type="GO" id="GO:0050661">
    <property type="term" value="F:NADP binding"/>
    <property type="evidence" value="ECO:0007669"/>
    <property type="project" value="InterPro"/>
</dbReference>
<name>A0A9X2S679_9FIRM</name>
<dbReference type="InterPro" id="IPR006115">
    <property type="entry name" value="6PGDH_NADP-bd"/>
</dbReference>
<feature type="domain" description="Opine dehydrogenase" evidence="1">
    <location>
        <begin position="186"/>
        <end position="329"/>
    </location>
</feature>
<evidence type="ECO:0000259" key="1">
    <source>
        <dbReference type="Pfam" id="PF02317"/>
    </source>
</evidence>
<comment type="caution">
    <text evidence="3">The sequence shown here is derived from an EMBL/GenBank/DDBJ whole genome shotgun (WGS) entry which is preliminary data.</text>
</comment>
<protein>
    <submittedName>
        <fullName evidence="3">NAD/NADP octopine/nopaline dehydrogenase family protein</fullName>
    </submittedName>
</protein>
<keyword evidence="4" id="KW-1185">Reference proteome</keyword>
<dbReference type="RefSeq" id="WP_257490252.1">
    <property type="nucleotide sequence ID" value="NZ_JANJZL010000002.1"/>
</dbReference>
<sequence length="371" mass="40878">MKDCLSYGIIGAGNGGLAMAGYLAMKGFVVNLYNRTLQKILPLKERPIITLTGEKEGIGKLNIISDKIEEVIRDVGIIMVTIPAIGHYDLGKLMAPYLEDGQIIVLNPGRTGGALELYTTLRKNGCDKDVVVAEAQTFVYACRKISARSAHIYKEKSEVSLACIPSTKTEEVVKMLSPAYPQFIAAKDVIETSLNNYGAIFHPAPTLLNSGHIERGAPFDYYIEGITPSISRFLEKMDEERMKIAKALDVKTCSAKDWLYESYNAVGKNLYEAIQNNLGYKGLEAPKGLNIRYIYEDVPYSLVPMSSLGKQLNIETSAIDSVIKLAELMTGKNFWKEGRTVERLGLDGLNSYEIHKFAQTGKISKSEGVVA</sequence>
<dbReference type="InterPro" id="IPR003421">
    <property type="entry name" value="Opine_DH"/>
</dbReference>
<dbReference type="InterPro" id="IPR013328">
    <property type="entry name" value="6PGD_dom2"/>
</dbReference>
<dbReference type="Gene3D" id="1.10.1040.10">
    <property type="entry name" value="N-(1-d-carboxylethyl)-l-norvaline Dehydrogenase, domain 2"/>
    <property type="match status" value="1"/>
</dbReference>
<feature type="domain" description="6-phosphogluconate dehydrogenase NADP-binding" evidence="2">
    <location>
        <begin position="7"/>
        <end position="104"/>
    </location>
</feature>
<dbReference type="PANTHER" id="PTHR38015">
    <property type="entry name" value="BLR6086 PROTEIN"/>
    <property type="match status" value="1"/>
</dbReference>
<dbReference type="GO" id="GO:0016491">
    <property type="term" value="F:oxidoreductase activity"/>
    <property type="evidence" value="ECO:0007669"/>
    <property type="project" value="InterPro"/>
</dbReference>
<evidence type="ECO:0000259" key="2">
    <source>
        <dbReference type="Pfam" id="PF03446"/>
    </source>
</evidence>
<dbReference type="Proteomes" id="UP001142078">
    <property type="component" value="Unassembled WGS sequence"/>
</dbReference>
<evidence type="ECO:0000313" key="3">
    <source>
        <dbReference type="EMBL" id="MCR2043322.1"/>
    </source>
</evidence>
<dbReference type="InterPro" id="IPR036291">
    <property type="entry name" value="NAD(P)-bd_dom_sf"/>
</dbReference>
<dbReference type="InterPro" id="IPR051729">
    <property type="entry name" value="Opine/Lysopine_DH"/>
</dbReference>
<dbReference type="PANTHER" id="PTHR38015:SF1">
    <property type="entry name" value="OPINE DEHYDROGENASE DOMAIN-CONTAINING PROTEIN"/>
    <property type="match status" value="1"/>
</dbReference>
<dbReference type="SUPFAM" id="SSF48179">
    <property type="entry name" value="6-phosphogluconate dehydrogenase C-terminal domain-like"/>
    <property type="match status" value="1"/>
</dbReference>
<organism evidence="3 4">
    <name type="scientific">Anaerosalibacter massiliensis</name>
    <dbReference type="NCBI Taxonomy" id="1347392"/>
    <lineage>
        <taxon>Bacteria</taxon>
        <taxon>Bacillati</taxon>
        <taxon>Bacillota</taxon>
        <taxon>Tissierellia</taxon>
        <taxon>Tissierellales</taxon>
        <taxon>Sporanaerobacteraceae</taxon>
        <taxon>Anaerosalibacter</taxon>
    </lineage>
</organism>
<dbReference type="EMBL" id="JANJZL010000002">
    <property type="protein sequence ID" value="MCR2043322.1"/>
    <property type="molecule type" value="Genomic_DNA"/>
</dbReference>